<comment type="caution">
    <text evidence="1">The sequence shown here is derived from an EMBL/GenBank/DDBJ whole genome shotgun (WGS) entry which is preliminary data.</text>
</comment>
<dbReference type="Proteomes" id="UP000601435">
    <property type="component" value="Unassembled WGS sequence"/>
</dbReference>
<protein>
    <submittedName>
        <fullName evidence="1">Uncharacterized protein</fullName>
    </submittedName>
</protein>
<reference evidence="1" key="1">
    <citation type="submission" date="2021-02" db="EMBL/GenBank/DDBJ databases">
        <authorList>
            <person name="Dougan E. K."/>
            <person name="Rhodes N."/>
            <person name="Thang M."/>
            <person name="Chan C."/>
        </authorList>
    </citation>
    <scope>NUCLEOTIDE SEQUENCE</scope>
</reference>
<dbReference type="OrthoDB" id="417003at2759"/>
<evidence type="ECO:0000313" key="2">
    <source>
        <dbReference type="Proteomes" id="UP000601435"/>
    </source>
</evidence>
<feature type="non-terminal residue" evidence="1">
    <location>
        <position position="114"/>
    </location>
</feature>
<keyword evidence="2" id="KW-1185">Reference proteome</keyword>
<organism evidence="1 2">
    <name type="scientific">Symbiodinium necroappetens</name>
    <dbReference type="NCBI Taxonomy" id="1628268"/>
    <lineage>
        <taxon>Eukaryota</taxon>
        <taxon>Sar</taxon>
        <taxon>Alveolata</taxon>
        <taxon>Dinophyceae</taxon>
        <taxon>Suessiales</taxon>
        <taxon>Symbiodiniaceae</taxon>
        <taxon>Symbiodinium</taxon>
    </lineage>
</organism>
<gene>
    <name evidence="1" type="ORF">SNEC2469_LOCUS13012</name>
</gene>
<accession>A0A812S6Z8</accession>
<evidence type="ECO:0000313" key="1">
    <source>
        <dbReference type="EMBL" id="CAE7464037.1"/>
    </source>
</evidence>
<dbReference type="EMBL" id="CAJNJA010020727">
    <property type="protein sequence ID" value="CAE7464037.1"/>
    <property type="molecule type" value="Genomic_DNA"/>
</dbReference>
<proteinExistence type="predicted"/>
<name>A0A812S6Z8_9DINO</name>
<dbReference type="AlphaFoldDB" id="A0A812S6Z8"/>
<sequence length="114" mass="12849">DGRAIIVEMAARAEGPAQSPRSVASEDEDYNWEGYLERPTDGGDFEKVFVEIRSGKLRVLRSRTSQSLLNEYSLSALAEPATLLKSCPRSFQVRLPEAARFRCVSERRASQWVE</sequence>
<feature type="non-terminal residue" evidence="1">
    <location>
        <position position="1"/>
    </location>
</feature>